<gene>
    <name evidence="1" type="ORF">METZ01_LOCUS197387</name>
</gene>
<sequence length="287" mass="28054">MVTTDTTANRVLSITSDTVLTLTANYAGADAGASKAVHKRETPRNLTISDSNAIFGVTKAEMSAGGDNIVSIAVDSGGSGYVNAADAAVTISGGGGSSGAATAVVTAGKLTSVTITNQGTGYTSVPTVAIHAATAADFNSASASVVIVGTDIITLSSAEVAALATGDAVPYADGGGTAIAGLTTATVYYVIADTSTTIKLATTVDNANAGTAIDLTAVGVGTHTLTGATATAVANLGSGSPPKVVHPGWVKRTVGTGGRAGRIHYETLVAMSTITGEAEGSIDEFPE</sequence>
<reference evidence="1" key="1">
    <citation type="submission" date="2018-05" db="EMBL/GenBank/DDBJ databases">
        <authorList>
            <person name="Lanie J.A."/>
            <person name="Ng W.-L."/>
            <person name="Kazmierczak K.M."/>
            <person name="Andrzejewski T.M."/>
            <person name="Davidsen T.M."/>
            <person name="Wayne K.J."/>
            <person name="Tettelin H."/>
            <person name="Glass J.I."/>
            <person name="Rusch D."/>
            <person name="Podicherti R."/>
            <person name="Tsui H.-C.T."/>
            <person name="Winkler M.E."/>
        </authorList>
    </citation>
    <scope>NUCLEOTIDE SEQUENCE</scope>
</reference>
<evidence type="ECO:0000313" key="1">
    <source>
        <dbReference type="EMBL" id="SVB44533.1"/>
    </source>
</evidence>
<protein>
    <submittedName>
        <fullName evidence="1">Uncharacterized protein</fullName>
    </submittedName>
</protein>
<organism evidence="1">
    <name type="scientific">marine metagenome</name>
    <dbReference type="NCBI Taxonomy" id="408172"/>
    <lineage>
        <taxon>unclassified sequences</taxon>
        <taxon>metagenomes</taxon>
        <taxon>ecological metagenomes</taxon>
    </lineage>
</organism>
<dbReference type="EMBL" id="UINC01042211">
    <property type="protein sequence ID" value="SVB44533.1"/>
    <property type="molecule type" value="Genomic_DNA"/>
</dbReference>
<proteinExistence type="predicted"/>
<name>A0A382E3L6_9ZZZZ</name>
<accession>A0A382E3L6</accession>
<dbReference type="AlphaFoldDB" id="A0A382E3L6"/>